<dbReference type="WBParaSite" id="sdigi.contig174.g5658.t1">
    <property type="protein sequence ID" value="sdigi.contig174.g5658.t1"/>
    <property type="gene ID" value="sdigi.contig174.g5658"/>
</dbReference>
<evidence type="ECO:0000313" key="1">
    <source>
        <dbReference type="Proteomes" id="UP000887581"/>
    </source>
</evidence>
<reference evidence="2" key="1">
    <citation type="submission" date="2022-11" db="UniProtKB">
        <authorList>
            <consortium name="WormBaseParasite"/>
        </authorList>
    </citation>
    <scope>IDENTIFICATION</scope>
</reference>
<dbReference type="PROSITE" id="PS51257">
    <property type="entry name" value="PROKAR_LIPOPROTEIN"/>
    <property type="match status" value="1"/>
</dbReference>
<accession>A0A915PNT9</accession>
<name>A0A915PNT9_9BILA</name>
<dbReference type="AlphaFoldDB" id="A0A915PNT9"/>
<proteinExistence type="predicted"/>
<protein>
    <submittedName>
        <fullName evidence="2">Uncharacterized protein</fullName>
    </submittedName>
</protein>
<evidence type="ECO:0000313" key="2">
    <source>
        <dbReference type="WBParaSite" id="sdigi.contig174.g5658.t1"/>
    </source>
</evidence>
<organism evidence="1 2">
    <name type="scientific">Setaria digitata</name>
    <dbReference type="NCBI Taxonomy" id="48799"/>
    <lineage>
        <taxon>Eukaryota</taxon>
        <taxon>Metazoa</taxon>
        <taxon>Ecdysozoa</taxon>
        <taxon>Nematoda</taxon>
        <taxon>Chromadorea</taxon>
        <taxon>Rhabditida</taxon>
        <taxon>Spirurina</taxon>
        <taxon>Spiruromorpha</taxon>
        <taxon>Filarioidea</taxon>
        <taxon>Setariidae</taxon>
        <taxon>Setaria</taxon>
    </lineage>
</organism>
<sequence length="68" mass="7327">MKKQHSTPATQLGISRLGVQIGSAVLSCIPNMSLLVSSISCDLRLNVLHSFSTALFVWRISALRTLTG</sequence>
<keyword evidence="1" id="KW-1185">Reference proteome</keyword>
<dbReference type="Proteomes" id="UP000887581">
    <property type="component" value="Unplaced"/>
</dbReference>